<evidence type="ECO:0000313" key="4">
    <source>
        <dbReference type="Proteomes" id="UP000094336"/>
    </source>
</evidence>
<keyword evidence="2" id="KW-0732">Signal</keyword>
<feature type="chain" id="PRO_5009134286" evidence="2">
    <location>
        <begin position="26"/>
        <end position="132"/>
    </location>
</feature>
<dbReference type="AlphaFoldDB" id="A0A1E3QKQ6"/>
<organism evidence="3 4">
    <name type="scientific">Babjeviella inositovora NRRL Y-12698</name>
    <dbReference type="NCBI Taxonomy" id="984486"/>
    <lineage>
        <taxon>Eukaryota</taxon>
        <taxon>Fungi</taxon>
        <taxon>Dikarya</taxon>
        <taxon>Ascomycota</taxon>
        <taxon>Saccharomycotina</taxon>
        <taxon>Pichiomycetes</taxon>
        <taxon>Serinales incertae sedis</taxon>
        <taxon>Babjeviella</taxon>
    </lineage>
</organism>
<keyword evidence="4" id="KW-1185">Reference proteome</keyword>
<keyword evidence="1" id="KW-1133">Transmembrane helix</keyword>
<evidence type="ECO:0000256" key="2">
    <source>
        <dbReference type="SAM" id="SignalP"/>
    </source>
</evidence>
<protein>
    <submittedName>
        <fullName evidence="3">Uncharacterized protein</fullName>
    </submittedName>
</protein>
<proteinExistence type="predicted"/>
<evidence type="ECO:0000256" key="1">
    <source>
        <dbReference type="SAM" id="Phobius"/>
    </source>
</evidence>
<feature type="signal peptide" evidence="2">
    <location>
        <begin position="1"/>
        <end position="25"/>
    </location>
</feature>
<keyword evidence="1" id="KW-0472">Membrane</keyword>
<keyword evidence="1" id="KW-0812">Transmembrane</keyword>
<sequence>MAYLTNLSNLLCFLVFGTLMYLCTGTLELEAREATGPAINPSWMPPRSYYMITLLSSVTTALAGAATYITPWVEKLVSSSHKSNTSSITRVYGNYENVHYKVTFIGEDCDQINYNLIPDQQMKRTSYSFKKA</sequence>
<accession>A0A1E3QKQ6</accession>
<gene>
    <name evidence="3" type="ORF">BABINDRAFT_168986</name>
</gene>
<dbReference type="RefSeq" id="XP_018983000.1">
    <property type="nucleotide sequence ID" value="XM_019130623.1"/>
</dbReference>
<feature type="transmembrane region" description="Helical" evidence="1">
    <location>
        <begin position="49"/>
        <end position="73"/>
    </location>
</feature>
<name>A0A1E3QKQ6_9ASCO</name>
<dbReference type="GeneID" id="30148476"/>
<reference evidence="4" key="1">
    <citation type="submission" date="2016-05" db="EMBL/GenBank/DDBJ databases">
        <title>Comparative genomics of biotechnologically important yeasts.</title>
        <authorList>
            <consortium name="DOE Joint Genome Institute"/>
            <person name="Riley R."/>
            <person name="Haridas S."/>
            <person name="Wolfe K.H."/>
            <person name="Lopes M.R."/>
            <person name="Hittinger C.T."/>
            <person name="Goker M."/>
            <person name="Salamov A."/>
            <person name="Wisecaver J."/>
            <person name="Long T.M."/>
            <person name="Aerts A.L."/>
            <person name="Barry K."/>
            <person name="Choi C."/>
            <person name="Clum A."/>
            <person name="Coughlan A.Y."/>
            <person name="Deshpande S."/>
            <person name="Douglass A.P."/>
            <person name="Hanson S.J."/>
            <person name="Klenk H.-P."/>
            <person name="Labutti K."/>
            <person name="Lapidus A."/>
            <person name="Lindquist E."/>
            <person name="Lipzen A."/>
            <person name="Meier-Kolthoff J.P."/>
            <person name="Ohm R.A."/>
            <person name="Otillar R.P."/>
            <person name="Pangilinan J."/>
            <person name="Peng Y."/>
            <person name="Rokas A."/>
            <person name="Rosa C.A."/>
            <person name="Scheuner C."/>
            <person name="Sibirny A.A."/>
            <person name="Slot J.C."/>
            <person name="Stielow J.B."/>
            <person name="Sun H."/>
            <person name="Kurtzman C.P."/>
            <person name="Blackwell M."/>
            <person name="Grigoriev I.V."/>
            <person name="Jeffries T.W."/>
        </authorList>
    </citation>
    <scope>NUCLEOTIDE SEQUENCE [LARGE SCALE GENOMIC DNA]</scope>
    <source>
        <strain evidence="4">NRRL Y-12698</strain>
    </source>
</reference>
<dbReference type="EMBL" id="KV454439">
    <property type="protein sequence ID" value="ODQ77672.1"/>
    <property type="molecule type" value="Genomic_DNA"/>
</dbReference>
<dbReference type="Proteomes" id="UP000094336">
    <property type="component" value="Unassembled WGS sequence"/>
</dbReference>
<evidence type="ECO:0000313" key="3">
    <source>
        <dbReference type="EMBL" id="ODQ77672.1"/>
    </source>
</evidence>